<dbReference type="Pfam" id="PF06210">
    <property type="entry name" value="DUF1003"/>
    <property type="match status" value="1"/>
</dbReference>
<dbReference type="eggNOG" id="COG4420">
    <property type="taxonomic scope" value="Bacteria"/>
</dbReference>
<dbReference type="HOGENOM" id="CLU_136755_0_0_11"/>
<reference evidence="2" key="2">
    <citation type="submission" date="2014-04" db="EMBL/GenBank/DDBJ databases">
        <authorList>
            <person name="Urmite Genomes U."/>
        </authorList>
    </citation>
    <scope>NUCLEOTIDE SEQUENCE</scope>
    <source>
        <strain evidence="2">DSM 44626</strain>
    </source>
</reference>
<evidence type="ECO:0000256" key="1">
    <source>
        <dbReference type="SAM" id="Phobius"/>
    </source>
</evidence>
<dbReference type="STRING" id="47839.BN973_02995"/>
<proteinExistence type="predicted"/>
<sequence length="165" mass="19071">MVTERAYHRARKERLTMTTQANGHRHSPQLIPRRLLRGGQIHHPAVLEEAKRRSDNFQLRLADRITAFAGSMNFVWLHAALFGVWMVFVEPSPWPTLTLAVSLEAIFLSTFVMIGQNRQAAFQQARADHDFETQELELKTNTELTRQIHVLTEELHRRLIGPTPE</sequence>
<reference evidence="2" key="1">
    <citation type="journal article" date="2014" name="Genome Announc.">
        <title>Draft Genome Sequence of Mycobacterium triplex DSM 44626.</title>
        <authorList>
            <person name="Sassi M."/>
            <person name="Croce O."/>
            <person name="Robert C."/>
            <person name="Raoult D."/>
            <person name="Drancourt M."/>
        </authorList>
    </citation>
    <scope>NUCLEOTIDE SEQUENCE [LARGE SCALE GENOMIC DNA]</scope>
    <source>
        <strain evidence="2">DSM 44626</strain>
    </source>
</reference>
<keyword evidence="1" id="KW-0472">Membrane</keyword>
<dbReference type="InterPro" id="IPR010406">
    <property type="entry name" value="DUF1003"/>
</dbReference>
<dbReference type="Proteomes" id="UP000028880">
    <property type="component" value="Unassembled WGS sequence"/>
</dbReference>
<gene>
    <name evidence="2" type="ORF">BN973_02995</name>
</gene>
<accession>A0A024JYA2</accession>
<keyword evidence="1" id="KW-0812">Transmembrane</keyword>
<dbReference type="AlphaFoldDB" id="A0A024JYA2"/>
<name>A0A024JYA2_9MYCO</name>
<feature type="transmembrane region" description="Helical" evidence="1">
    <location>
        <begin position="61"/>
        <end position="88"/>
    </location>
</feature>
<dbReference type="EMBL" id="HG964446">
    <property type="protein sequence ID" value="CDO88626.1"/>
    <property type="molecule type" value="Genomic_DNA"/>
</dbReference>
<protein>
    <submittedName>
        <fullName evidence="2">Putative membrane protein</fullName>
    </submittedName>
</protein>
<organism evidence="2">
    <name type="scientific">Mycobacterium triplex</name>
    <dbReference type="NCBI Taxonomy" id="47839"/>
    <lineage>
        <taxon>Bacteria</taxon>
        <taxon>Bacillati</taxon>
        <taxon>Actinomycetota</taxon>
        <taxon>Actinomycetes</taxon>
        <taxon>Mycobacteriales</taxon>
        <taxon>Mycobacteriaceae</taxon>
        <taxon>Mycobacterium</taxon>
        <taxon>Mycobacterium simiae complex</taxon>
    </lineage>
</organism>
<evidence type="ECO:0000313" key="2">
    <source>
        <dbReference type="EMBL" id="CDO88626.1"/>
    </source>
</evidence>
<feature type="transmembrane region" description="Helical" evidence="1">
    <location>
        <begin position="94"/>
        <end position="114"/>
    </location>
</feature>
<keyword evidence="1" id="KW-1133">Transmembrane helix</keyword>